<dbReference type="AlphaFoldDB" id="A0A4R6TSB7"/>
<organism evidence="2 3">
    <name type="scientific">Aureibacillus halotolerans</name>
    <dbReference type="NCBI Taxonomy" id="1508390"/>
    <lineage>
        <taxon>Bacteria</taxon>
        <taxon>Bacillati</taxon>
        <taxon>Bacillota</taxon>
        <taxon>Bacilli</taxon>
        <taxon>Bacillales</taxon>
        <taxon>Bacillaceae</taxon>
        <taxon>Aureibacillus</taxon>
    </lineage>
</organism>
<gene>
    <name evidence="2" type="ORF">EV213_12916</name>
</gene>
<dbReference type="RefSeq" id="WP_133582310.1">
    <property type="nucleotide sequence ID" value="NZ_SNYJ01000029.1"/>
</dbReference>
<feature type="compositionally biased region" description="Polar residues" evidence="1">
    <location>
        <begin position="1"/>
        <end position="13"/>
    </location>
</feature>
<dbReference type="InterPro" id="IPR025413">
    <property type="entry name" value="YpzG-like"/>
</dbReference>
<name>A0A4R6TSB7_9BACI</name>
<proteinExistence type="predicted"/>
<reference evidence="2 3" key="1">
    <citation type="submission" date="2019-03" db="EMBL/GenBank/DDBJ databases">
        <title>Genomic Encyclopedia of Type Strains, Phase IV (KMG-IV): sequencing the most valuable type-strain genomes for metagenomic binning, comparative biology and taxonomic classification.</title>
        <authorList>
            <person name="Goeker M."/>
        </authorList>
    </citation>
    <scope>NUCLEOTIDE SEQUENCE [LARGE SCALE GENOMIC DNA]</scope>
    <source>
        <strain evidence="2 3">DSM 28697</strain>
    </source>
</reference>
<evidence type="ECO:0000256" key="1">
    <source>
        <dbReference type="SAM" id="MobiDB-lite"/>
    </source>
</evidence>
<keyword evidence="3" id="KW-1185">Reference proteome</keyword>
<dbReference type="OrthoDB" id="2691863at2"/>
<dbReference type="Pfam" id="PF14139">
    <property type="entry name" value="YpzG"/>
    <property type="match status" value="1"/>
</dbReference>
<evidence type="ECO:0000313" key="2">
    <source>
        <dbReference type="EMBL" id="TDQ33750.1"/>
    </source>
</evidence>
<dbReference type="EMBL" id="SNYJ01000029">
    <property type="protein sequence ID" value="TDQ33750.1"/>
    <property type="molecule type" value="Genomic_DNA"/>
</dbReference>
<evidence type="ECO:0000313" key="3">
    <source>
        <dbReference type="Proteomes" id="UP000295632"/>
    </source>
</evidence>
<comment type="caution">
    <text evidence="2">The sequence shown here is derived from an EMBL/GenBank/DDBJ whole genome shotgun (WGS) entry which is preliminary data.</text>
</comment>
<sequence length="55" mass="6273">MNNGSLHNNSSRYSFEKKPFQSPRASVKHAYNQVNGETEPGRHNDILKANMKSRV</sequence>
<dbReference type="Proteomes" id="UP000295632">
    <property type="component" value="Unassembled WGS sequence"/>
</dbReference>
<feature type="region of interest" description="Disordered" evidence="1">
    <location>
        <begin position="1"/>
        <end position="44"/>
    </location>
</feature>
<protein>
    <submittedName>
        <fullName evidence="2">YpzG-like protein</fullName>
    </submittedName>
</protein>
<accession>A0A4R6TSB7</accession>